<feature type="domain" description="FAS1" evidence="1">
    <location>
        <begin position="25"/>
        <end position="157"/>
    </location>
</feature>
<dbReference type="PROSITE" id="PS51257">
    <property type="entry name" value="PROKAR_LIPOPROTEIN"/>
    <property type="match status" value="1"/>
</dbReference>
<dbReference type="Pfam" id="PF02469">
    <property type="entry name" value="Fasciclin"/>
    <property type="match status" value="2"/>
</dbReference>
<dbReference type="SUPFAM" id="SSF82153">
    <property type="entry name" value="FAS1 domain"/>
    <property type="match status" value="2"/>
</dbReference>
<evidence type="ECO:0000313" key="2">
    <source>
        <dbReference type="EMBL" id="AXE19219.1"/>
    </source>
</evidence>
<dbReference type="InterPro" id="IPR036378">
    <property type="entry name" value="FAS1_dom_sf"/>
</dbReference>
<evidence type="ECO:0000313" key="3">
    <source>
        <dbReference type="Proteomes" id="UP000251993"/>
    </source>
</evidence>
<gene>
    <name evidence="2" type="ORF">DR864_16405</name>
</gene>
<sequence length="317" mass="33714">MKKLIGVFLLAGFLAAGCRQDEPQPKSISDILLEQDDLGMLRAAITHAGLQDAFKTSTVTLFAPTDEGFKAAGFADASAITALPAEQVRALITNHVITSNYPSTSMSLGTHNPVSMMSKSRLYLTYNDGIAYLNQARASKLDLNATNGVVHVINGLVRIPQQTIGQLLKNTPEFSLFRAALLKAVASEARLRIFTDSTGANPIDPSYTLFVPTNQAMEAAGLNLARINSSAVSSAALANLVSYHIALSRYFSPTLPSGSLPMFNAVYVTRIVKSATGIKIADELTAAPATTANVVRADITATNGVIFAIDHVLYTKP</sequence>
<dbReference type="Proteomes" id="UP000251993">
    <property type="component" value="Chromosome"/>
</dbReference>
<dbReference type="InterPro" id="IPR050904">
    <property type="entry name" value="Adhesion/Biosynth-related"/>
</dbReference>
<dbReference type="SMART" id="SM00554">
    <property type="entry name" value="FAS1"/>
    <property type="match status" value="2"/>
</dbReference>
<organism evidence="2 3">
    <name type="scientific">Runella rosea</name>
    <dbReference type="NCBI Taxonomy" id="2259595"/>
    <lineage>
        <taxon>Bacteria</taxon>
        <taxon>Pseudomonadati</taxon>
        <taxon>Bacteroidota</taxon>
        <taxon>Cytophagia</taxon>
        <taxon>Cytophagales</taxon>
        <taxon>Spirosomataceae</taxon>
        <taxon>Runella</taxon>
    </lineage>
</organism>
<dbReference type="EMBL" id="CP030850">
    <property type="protein sequence ID" value="AXE19219.1"/>
    <property type="molecule type" value="Genomic_DNA"/>
</dbReference>
<name>A0A344TKP8_9BACT</name>
<dbReference type="AlphaFoldDB" id="A0A344TKP8"/>
<dbReference type="RefSeq" id="WP_114068003.1">
    <property type="nucleotide sequence ID" value="NZ_CP030850.1"/>
</dbReference>
<dbReference type="PROSITE" id="PS50213">
    <property type="entry name" value="FAS1"/>
    <property type="match status" value="2"/>
</dbReference>
<protein>
    <recommendedName>
        <fullName evidence="1">FAS1 domain-containing protein</fullName>
    </recommendedName>
</protein>
<accession>A0A344TKP8</accession>
<dbReference type="InterPro" id="IPR000782">
    <property type="entry name" value="FAS1_domain"/>
</dbReference>
<dbReference type="Gene3D" id="2.30.180.10">
    <property type="entry name" value="FAS1 domain"/>
    <property type="match status" value="2"/>
</dbReference>
<dbReference type="PANTHER" id="PTHR10900:SF77">
    <property type="entry name" value="FI19380P1"/>
    <property type="match status" value="1"/>
</dbReference>
<keyword evidence="3" id="KW-1185">Reference proteome</keyword>
<feature type="domain" description="FAS1" evidence="1">
    <location>
        <begin position="161"/>
        <end position="313"/>
    </location>
</feature>
<dbReference type="PANTHER" id="PTHR10900">
    <property type="entry name" value="PERIOSTIN-RELATED"/>
    <property type="match status" value="1"/>
</dbReference>
<dbReference type="OrthoDB" id="1119934at2"/>
<evidence type="ECO:0000259" key="1">
    <source>
        <dbReference type="PROSITE" id="PS50213"/>
    </source>
</evidence>
<dbReference type="KEGG" id="run:DR864_16405"/>
<reference evidence="2 3" key="1">
    <citation type="submission" date="2018-07" db="EMBL/GenBank/DDBJ databases">
        <title>Genome sequencing of Runella.</title>
        <authorList>
            <person name="Baek M.-G."/>
            <person name="Yi H."/>
        </authorList>
    </citation>
    <scope>NUCLEOTIDE SEQUENCE [LARGE SCALE GENOMIC DNA]</scope>
    <source>
        <strain evidence="2 3">HYN0085</strain>
    </source>
</reference>
<proteinExistence type="predicted"/>